<name>A0AAE0JYZ0_9PEZI</name>
<dbReference type="AlphaFoldDB" id="A0AAE0JYZ0"/>
<feature type="compositionally biased region" description="Basic and acidic residues" evidence="1">
    <location>
        <begin position="8"/>
        <end position="26"/>
    </location>
</feature>
<evidence type="ECO:0000313" key="3">
    <source>
        <dbReference type="Proteomes" id="UP001287356"/>
    </source>
</evidence>
<proteinExistence type="predicted"/>
<comment type="caution">
    <text evidence="2">The sequence shown here is derived from an EMBL/GenBank/DDBJ whole genome shotgun (WGS) entry which is preliminary data.</text>
</comment>
<protein>
    <submittedName>
        <fullName evidence="2">Uncharacterized protein</fullName>
    </submittedName>
</protein>
<organism evidence="2 3">
    <name type="scientific">Lasiosphaeria ovina</name>
    <dbReference type="NCBI Taxonomy" id="92902"/>
    <lineage>
        <taxon>Eukaryota</taxon>
        <taxon>Fungi</taxon>
        <taxon>Dikarya</taxon>
        <taxon>Ascomycota</taxon>
        <taxon>Pezizomycotina</taxon>
        <taxon>Sordariomycetes</taxon>
        <taxon>Sordariomycetidae</taxon>
        <taxon>Sordariales</taxon>
        <taxon>Lasiosphaeriaceae</taxon>
        <taxon>Lasiosphaeria</taxon>
    </lineage>
</organism>
<gene>
    <name evidence="2" type="ORF">B0T24DRAFT_596537</name>
</gene>
<evidence type="ECO:0000256" key="1">
    <source>
        <dbReference type="SAM" id="MobiDB-lite"/>
    </source>
</evidence>
<dbReference type="Proteomes" id="UP001287356">
    <property type="component" value="Unassembled WGS sequence"/>
</dbReference>
<dbReference type="EMBL" id="JAULSN010000007">
    <property type="protein sequence ID" value="KAK3366622.1"/>
    <property type="molecule type" value="Genomic_DNA"/>
</dbReference>
<evidence type="ECO:0000313" key="2">
    <source>
        <dbReference type="EMBL" id="KAK3366622.1"/>
    </source>
</evidence>
<reference evidence="2" key="2">
    <citation type="submission" date="2023-06" db="EMBL/GenBank/DDBJ databases">
        <authorList>
            <consortium name="Lawrence Berkeley National Laboratory"/>
            <person name="Haridas S."/>
            <person name="Hensen N."/>
            <person name="Bonometti L."/>
            <person name="Westerberg I."/>
            <person name="Brannstrom I.O."/>
            <person name="Guillou S."/>
            <person name="Cros-Aarteil S."/>
            <person name="Calhoun S."/>
            <person name="Kuo A."/>
            <person name="Mondo S."/>
            <person name="Pangilinan J."/>
            <person name="Riley R."/>
            <person name="Labutti K."/>
            <person name="Andreopoulos B."/>
            <person name="Lipzen A."/>
            <person name="Chen C."/>
            <person name="Yanf M."/>
            <person name="Daum C."/>
            <person name="Ng V."/>
            <person name="Clum A."/>
            <person name="Steindorff A."/>
            <person name="Ohm R."/>
            <person name="Martin F."/>
            <person name="Silar P."/>
            <person name="Natvig D."/>
            <person name="Lalanne C."/>
            <person name="Gautier V."/>
            <person name="Ament-Velasquez S.L."/>
            <person name="Kruys A."/>
            <person name="Hutchinson M.I."/>
            <person name="Powell A.J."/>
            <person name="Barry K."/>
            <person name="Miller A.N."/>
            <person name="Grigoriev I.V."/>
            <person name="Debuchy R."/>
            <person name="Gladieux P."/>
            <person name="Thoren M.H."/>
            <person name="Johannesson H."/>
        </authorList>
    </citation>
    <scope>NUCLEOTIDE SEQUENCE</scope>
    <source>
        <strain evidence="2">CBS 958.72</strain>
    </source>
</reference>
<sequence length="185" mass="20460">MFKSILKRSSDSTRRQVRTRTREPRTTIRFAMPPKGTKRAGATVESSADEAVTTRASRTVRKAVGTGSKPLTTRSLTPAPPLSKAAAPAKTTARRRQLPNARRTARFISSVVEDSATEPAEDDDDEDEDEEEMEEEERDGTATPRIVLVNKQKEGNKKLQLVLKNTDRSMDSASGTPTRSYARRA</sequence>
<feature type="region of interest" description="Disordered" evidence="1">
    <location>
        <begin position="1"/>
        <end position="185"/>
    </location>
</feature>
<feature type="compositionally biased region" description="Low complexity" evidence="1">
    <location>
        <begin position="82"/>
        <end position="91"/>
    </location>
</feature>
<reference evidence="2" key="1">
    <citation type="journal article" date="2023" name="Mol. Phylogenet. Evol.">
        <title>Genome-scale phylogeny and comparative genomics of the fungal order Sordariales.</title>
        <authorList>
            <person name="Hensen N."/>
            <person name="Bonometti L."/>
            <person name="Westerberg I."/>
            <person name="Brannstrom I.O."/>
            <person name="Guillou S."/>
            <person name="Cros-Aarteil S."/>
            <person name="Calhoun S."/>
            <person name="Haridas S."/>
            <person name="Kuo A."/>
            <person name="Mondo S."/>
            <person name="Pangilinan J."/>
            <person name="Riley R."/>
            <person name="LaButti K."/>
            <person name="Andreopoulos B."/>
            <person name="Lipzen A."/>
            <person name="Chen C."/>
            <person name="Yan M."/>
            <person name="Daum C."/>
            <person name="Ng V."/>
            <person name="Clum A."/>
            <person name="Steindorff A."/>
            <person name="Ohm R.A."/>
            <person name="Martin F."/>
            <person name="Silar P."/>
            <person name="Natvig D.O."/>
            <person name="Lalanne C."/>
            <person name="Gautier V."/>
            <person name="Ament-Velasquez S.L."/>
            <person name="Kruys A."/>
            <person name="Hutchinson M.I."/>
            <person name="Powell A.J."/>
            <person name="Barry K."/>
            <person name="Miller A.N."/>
            <person name="Grigoriev I.V."/>
            <person name="Debuchy R."/>
            <person name="Gladieux P."/>
            <person name="Hiltunen Thoren M."/>
            <person name="Johannesson H."/>
        </authorList>
    </citation>
    <scope>NUCLEOTIDE SEQUENCE</scope>
    <source>
        <strain evidence="2">CBS 958.72</strain>
    </source>
</reference>
<accession>A0AAE0JYZ0</accession>
<feature type="compositionally biased region" description="Acidic residues" evidence="1">
    <location>
        <begin position="115"/>
        <end position="138"/>
    </location>
</feature>
<keyword evidence="3" id="KW-1185">Reference proteome</keyword>